<keyword evidence="3" id="KW-0235">DNA replication</keyword>
<comment type="subcellular location">
    <subcellularLocation>
        <location evidence="1">Nucleus</location>
    </subcellularLocation>
</comment>
<feature type="domain" description="DNA replication complex GINS protein PSF3 N-terminal" evidence="6">
    <location>
        <begin position="5"/>
        <end position="57"/>
    </location>
</feature>
<dbReference type="InterPro" id="IPR055221">
    <property type="entry name" value="PSF3_N"/>
</dbReference>
<evidence type="ECO:0000259" key="5">
    <source>
        <dbReference type="Pfam" id="PF05916"/>
    </source>
</evidence>
<comment type="similarity">
    <text evidence="2">Belongs to the GINS3/PSF3 family.</text>
</comment>
<dbReference type="CDD" id="cd21693">
    <property type="entry name" value="GINS_B_Psf3"/>
    <property type="match status" value="1"/>
</dbReference>
<dbReference type="Pfam" id="PF05916">
    <property type="entry name" value="Sld5"/>
    <property type="match status" value="1"/>
</dbReference>
<dbReference type="Proteomes" id="UP001454036">
    <property type="component" value="Unassembled WGS sequence"/>
</dbReference>
<evidence type="ECO:0008006" key="9">
    <source>
        <dbReference type="Google" id="ProtNLM"/>
    </source>
</evidence>
<dbReference type="CDD" id="cd11713">
    <property type="entry name" value="GINS_A_psf3"/>
    <property type="match status" value="1"/>
</dbReference>
<evidence type="ECO:0000259" key="6">
    <source>
        <dbReference type="Pfam" id="PF22466"/>
    </source>
</evidence>
<accession>A0AAV3RQL0</accession>
<evidence type="ECO:0000313" key="8">
    <source>
        <dbReference type="Proteomes" id="UP001454036"/>
    </source>
</evidence>
<dbReference type="PANTHER" id="PTHR22768">
    <property type="entry name" value="DNA REPLICATION COMPLEX GINS PROTEIN PSF3"/>
    <property type="match status" value="1"/>
</dbReference>
<dbReference type="AlphaFoldDB" id="A0AAV3RQL0"/>
<dbReference type="PANTHER" id="PTHR22768:SF0">
    <property type="entry name" value="DNA REPLICATION COMPLEX GINS PROTEIN PSF3"/>
    <property type="match status" value="1"/>
</dbReference>
<dbReference type="InterPro" id="IPR036224">
    <property type="entry name" value="GINS_bundle-like_dom_sf"/>
</dbReference>
<dbReference type="Pfam" id="PF22466">
    <property type="entry name" value="PSF3_N"/>
    <property type="match status" value="1"/>
</dbReference>
<evidence type="ECO:0000313" key="7">
    <source>
        <dbReference type="EMBL" id="GAA0183308.1"/>
    </source>
</evidence>
<dbReference type="Gene3D" id="1.20.58.2050">
    <property type="match status" value="1"/>
</dbReference>
<evidence type="ECO:0000256" key="2">
    <source>
        <dbReference type="ARBA" id="ARBA00006343"/>
    </source>
</evidence>
<protein>
    <recommendedName>
        <fullName evidence="9">GINS subunit domain-containing protein</fullName>
    </recommendedName>
</protein>
<evidence type="ECO:0000256" key="4">
    <source>
        <dbReference type="ARBA" id="ARBA00023242"/>
    </source>
</evidence>
<sequence>MAKYYDIDDILAEEEVVPTVFKKEAVGVEQIDSGDDSNKVEAGSKVELPYWLASELYLRNVVSITIPSCYERKSRTREEIGADPAHVDLRSRCLYFYEFGSKIARLVGDKTIGPLLLVAFRARYKDVLIKALTAALAVPPKYLSILTKEETKLYEAGQSSTAAFKKWRIGGPRLQRASLLGKKRKPIE</sequence>
<dbReference type="InterPro" id="IPR010492">
    <property type="entry name" value="GINS_Psf3"/>
</dbReference>
<proteinExistence type="inferred from homology"/>
<dbReference type="EMBL" id="BAABME010011146">
    <property type="protein sequence ID" value="GAA0183308.1"/>
    <property type="molecule type" value="Genomic_DNA"/>
</dbReference>
<keyword evidence="4" id="KW-0539">Nucleus</keyword>
<evidence type="ECO:0000256" key="3">
    <source>
        <dbReference type="ARBA" id="ARBA00022705"/>
    </source>
</evidence>
<dbReference type="InterPro" id="IPR038437">
    <property type="entry name" value="GINS_Psf3_sf"/>
</dbReference>
<dbReference type="SUPFAM" id="SSF158573">
    <property type="entry name" value="GINS helical bundle-like"/>
    <property type="match status" value="1"/>
</dbReference>
<gene>
    <name evidence="7" type="ORF">LIER_30741</name>
</gene>
<keyword evidence="8" id="KW-1185">Reference proteome</keyword>
<dbReference type="InterPro" id="IPR021151">
    <property type="entry name" value="GINS_A"/>
</dbReference>
<dbReference type="GO" id="GO:0000811">
    <property type="term" value="C:GINS complex"/>
    <property type="evidence" value="ECO:0007669"/>
    <property type="project" value="TreeGrafter"/>
</dbReference>
<name>A0AAV3RQL0_LITER</name>
<feature type="domain" description="GINS subunit" evidence="5">
    <location>
        <begin position="76"/>
        <end position="167"/>
    </location>
</feature>
<dbReference type="SUPFAM" id="SSF160059">
    <property type="entry name" value="PriA/YqbF domain"/>
    <property type="match status" value="1"/>
</dbReference>
<dbReference type="GO" id="GO:1902975">
    <property type="term" value="P:mitotic DNA replication initiation"/>
    <property type="evidence" value="ECO:0007669"/>
    <property type="project" value="TreeGrafter"/>
</dbReference>
<reference evidence="7 8" key="1">
    <citation type="submission" date="2024-01" db="EMBL/GenBank/DDBJ databases">
        <title>The complete chloroplast genome sequence of Lithospermum erythrorhizon: insights into the phylogenetic relationship among Boraginaceae species and the maternal lineages of purple gromwells.</title>
        <authorList>
            <person name="Okada T."/>
            <person name="Watanabe K."/>
        </authorList>
    </citation>
    <scope>NUCLEOTIDE SEQUENCE [LARGE SCALE GENOMIC DNA]</scope>
</reference>
<organism evidence="7 8">
    <name type="scientific">Lithospermum erythrorhizon</name>
    <name type="common">Purple gromwell</name>
    <name type="synonym">Lithospermum officinale var. erythrorhizon</name>
    <dbReference type="NCBI Taxonomy" id="34254"/>
    <lineage>
        <taxon>Eukaryota</taxon>
        <taxon>Viridiplantae</taxon>
        <taxon>Streptophyta</taxon>
        <taxon>Embryophyta</taxon>
        <taxon>Tracheophyta</taxon>
        <taxon>Spermatophyta</taxon>
        <taxon>Magnoliopsida</taxon>
        <taxon>eudicotyledons</taxon>
        <taxon>Gunneridae</taxon>
        <taxon>Pentapetalae</taxon>
        <taxon>asterids</taxon>
        <taxon>lamiids</taxon>
        <taxon>Boraginales</taxon>
        <taxon>Boraginaceae</taxon>
        <taxon>Boraginoideae</taxon>
        <taxon>Lithospermeae</taxon>
        <taxon>Lithospermum</taxon>
    </lineage>
</organism>
<comment type="caution">
    <text evidence="7">The sequence shown here is derived from an EMBL/GenBank/DDBJ whole genome shotgun (WGS) entry which is preliminary data.</text>
</comment>
<evidence type="ECO:0000256" key="1">
    <source>
        <dbReference type="ARBA" id="ARBA00004123"/>
    </source>
</evidence>